<proteinExistence type="predicted"/>
<comment type="caution">
    <text evidence="1">The sequence shown here is derived from an EMBL/GenBank/DDBJ whole genome shotgun (WGS) entry which is preliminary data.</text>
</comment>
<accession>A0A852VUY7</accession>
<organism evidence="1 2">
    <name type="scientific">Janibacter cremeus</name>
    <dbReference type="NCBI Taxonomy" id="1285192"/>
    <lineage>
        <taxon>Bacteria</taxon>
        <taxon>Bacillati</taxon>
        <taxon>Actinomycetota</taxon>
        <taxon>Actinomycetes</taxon>
        <taxon>Micrococcales</taxon>
        <taxon>Intrasporangiaceae</taxon>
        <taxon>Janibacter</taxon>
    </lineage>
</organism>
<evidence type="ECO:0008006" key="3">
    <source>
        <dbReference type="Google" id="ProtNLM"/>
    </source>
</evidence>
<dbReference type="Proteomes" id="UP000554054">
    <property type="component" value="Unassembled WGS sequence"/>
</dbReference>
<sequence length="317" mass="35220">MPVRETAIERHRRVVAASRETGFVLDRRRLHELGVSRHQAAAQVAAGRWVRLGNQTFGMRDGPLGGCAQWWRAVWETGHRIALVDGASALLAAGLKGWTEDVVHVSVLHRHSIVPIDGVKIHKVARRVEDEAIGAGVPRTTPAVAAIRAAHWAVSDRQAATILAMPVQQRLTTAKQLMQTVEVVRGRTRRALIRQIVTDIADGAQSLGELDFAAACRRRGLPVPSRQVLHHGPRGRVYLDVYFDDYGFAVEIDGAGHLWGLAQMDDNLRENQLVIDGDRVLRITLIGLRLNEETVMDQVAAALRSDWAQDTYARRRR</sequence>
<evidence type="ECO:0000313" key="1">
    <source>
        <dbReference type="EMBL" id="NYF97371.1"/>
    </source>
</evidence>
<name>A0A852VUY7_9MICO</name>
<dbReference type="RefSeq" id="WP_185990316.1">
    <property type="nucleotide sequence ID" value="NZ_JACCAE010000001.1"/>
</dbReference>
<dbReference type="EMBL" id="JACCAE010000001">
    <property type="protein sequence ID" value="NYF97371.1"/>
    <property type="molecule type" value="Genomic_DNA"/>
</dbReference>
<dbReference type="AlphaFoldDB" id="A0A852VUY7"/>
<evidence type="ECO:0000313" key="2">
    <source>
        <dbReference type="Proteomes" id="UP000554054"/>
    </source>
</evidence>
<keyword evidence="2" id="KW-1185">Reference proteome</keyword>
<gene>
    <name evidence="1" type="ORF">BJY20_000763</name>
</gene>
<reference evidence="1 2" key="1">
    <citation type="submission" date="2020-07" db="EMBL/GenBank/DDBJ databases">
        <title>Sequencing the genomes of 1000 actinobacteria strains.</title>
        <authorList>
            <person name="Klenk H.-P."/>
        </authorList>
    </citation>
    <scope>NUCLEOTIDE SEQUENCE [LARGE SCALE GENOMIC DNA]</scope>
    <source>
        <strain evidence="1 2">DSM 26154</strain>
    </source>
</reference>
<protein>
    <recommendedName>
        <fullName evidence="3">DUF559 domain-containing protein</fullName>
    </recommendedName>
</protein>